<organism evidence="2 3">
    <name type="scientific">Halobellus clavatus</name>
    <dbReference type="NCBI Taxonomy" id="660517"/>
    <lineage>
        <taxon>Archaea</taxon>
        <taxon>Methanobacteriati</taxon>
        <taxon>Methanobacteriota</taxon>
        <taxon>Stenosarchaea group</taxon>
        <taxon>Halobacteria</taxon>
        <taxon>Halobacteriales</taxon>
        <taxon>Haloferacaceae</taxon>
        <taxon>Halobellus</taxon>
    </lineage>
</organism>
<accession>A0A1H3K4R1</accession>
<feature type="transmembrane region" description="Helical" evidence="1">
    <location>
        <begin position="211"/>
        <end position="232"/>
    </location>
</feature>
<dbReference type="InterPro" id="IPR043826">
    <property type="entry name" value="DUF5803"/>
</dbReference>
<evidence type="ECO:0000256" key="1">
    <source>
        <dbReference type="SAM" id="Phobius"/>
    </source>
</evidence>
<dbReference type="STRING" id="660517.SAMN04487946_11719"/>
<protein>
    <submittedName>
        <fullName evidence="2">Uncharacterized protein</fullName>
    </submittedName>
</protein>
<keyword evidence="1" id="KW-0812">Transmembrane</keyword>
<reference evidence="3" key="1">
    <citation type="submission" date="2016-10" db="EMBL/GenBank/DDBJ databases">
        <authorList>
            <person name="Varghese N."/>
            <person name="Submissions S."/>
        </authorList>
    </citation>
    <scope>NUCLEOTIDE SEQUENCE [LARGE SCALE GENOMIC DNA]</scope>
    <source>
        <strain evidence="3">CGMCC 1.10118</strain>
    </source>
</reference>
<sequence length="265" mass="29375">MNRRLLLATACLALLAVTSGCLGIGTGPVSEDQIDSDPAAQYQWTENRTVHLTIQSNTQFRTVMETNETTIELFRRDGFGGTNPLSVQAVRYRYPNGTVVTGSEIRDRGGEVRTTRDETIIALPSDAPPRGGSLAFTSESTPKRFTLPTYVDGTYEVVLPENRRIDFPVFGQVRPGGFETSVDDQNRLHIVWNEAVTTDTVSVQFYLQRDLYVFGGIVALVALVGLGGLFYYRRQIEELRQERMEMGVDVETEVDDDDGPPPGMG</sequence>
<dbReference type="EMBL" id="FNPB01000017">
    <property type="protein sequence ID" value="SDY46849.1"/>
    <property type="molecule type" value="Genomic_DNA"/>
</dbReference>
<dbReference type="Proteomes" id="UP000199170">
    <property type="component" value="Unassembled WGS sequence"/>
</dbReference>
<keyword evidence="3" id="KW-1185">Reference proteome</keyword>
<dbReference type="OrthoDB" id="312630at2157"/>
<gene>
    <name evidence="2" type="ORF">SAMN04487946_11719</name>
</gene>
<evidence type="ECO:0000313" key="2">
    <source>
        <dbReference type="EMBL" id="SDY46849.1"/>
    </source>
</evidence>
<keyword evidence="1" id="KW-0472">Membrane</keyword>
<dbReference type="Pfam" id="PF19119">
    <property type="entry name" value="DUF5803"/>
    <property type="match status" value="1"/>
</dbReference>
<proteinExistence type="predicted"/>
<name>A0A1H3K4R1_9EURY</name>
<evidence type="ECO:0000313" key="3">
    <source>
        <dbReference type="Proteomes" id="UP000199170"/>
    </source>
</evidence>
<dbReference type="PROSITE" id="PS51257">
    <property type="entry name" value="PROKAR_LIPOPROTEIN"/>
    <property type="match status" value="1"/>
</dbReference>
<dbReference type="AlphaFoldDB" id="A0A1H3K4R1"/>
<dbReference type="RefSeq" id="WP_089769394.1">
    <property type="nucleotide sequence ID" value="NZ_FNPB01000017.1"/>
</dbReference>
<keyword evidence="1" id="KW-1133">Transmembrane helix</keyword>